<feature type="compositionally biased region" description="Low complexity" evidence="1">
    <location>
        <begin position="25"/>
        <end position="36"/>
    </location>
</feature>
<dbReference type="Gene3D" id="3.90.1010.20">
    <property type="match status" value="1"/>
</dbReference>
<organism evidence="3 4">
    <name type="scientific">Demequina sediminis</name>
    <dbReference type="NCBI Taxonomy" id="1930058"/>
    <lineage>
        <taxon>Bacteria</taxon>
        <taxon>Bacillati</taxon>
        <taxon>Actinomycetota</taxon>
        <taxon>Actinomycetes</taxon>
        <taxon>Micrococcales</taxon>
        <taxon>Demequinaceae</taxon>
        <taxon>Demequina</taxon>
    </lineage>
</organism>
<dbReference type="EMBL" id="BAABRR010000005">
    <property type="protein sequence ID" value="GAA5518837.1"/>
    <property type="molecule type" value="Genomic_DNA"/>
</dbReference>
<feature type="domain" description="FMN-binding" evidence="2">
    <location>
        <begin position="50"/>
        <end position="124"/>
    </location>
</feature>
<name>A0ABP9WG96_9MICO</name>
<sequence length="126" mass="12603">MAAPDELPALDLAEPTPSATPDAGESSSPEASSPASQTFGGPAITNARGAYQARITVVDGVVTDVQAVVAGTSAAESVAINATAIPELRTRVLEAQTWDVEAVSGASFTSPAFIESLEAAFAEAGL</sequence>
<dbReference type="Proteomes" id="UP001426770">
    <property type="component" value="Unassembled WGS sequence"/>
</dbReference>
<keyword evidence="4" id="KW-1185">Reference proteome</keyword>
<evidence type="ECO:0000313" key="4">
    <source>
        <dbReference type="Proteomes" id="UP001426770"/>
    </source>
</evidence>
<comment type="caution">
    <text evidence="3">The sequence shown here is derived from an EMBL/GenBank/DDBJ whole genome shotgun (WGS) entry which is preliminary data.</text>
</comment>
<evidence type="ECO:0000259" key="2">
    <source>
        <dbReference type="SMART" id="SM00900"/>
    </source>
</evidence>
<dbReference type="InterPro" id="IPR007329">
    <property type="entry name" value="FMN-bd"/>
</dbReference>
<feature type="compositionally biased region" description="Low complexity" evidence="1">
    <location>
        <begin position="1"/>
        <end position="15"/>
    </location>
</feature>
<dbReference type="RefSeq" id="WP_286216443.1">
    <property type="nucleotide sequence ID" value="NZ_AP027736.1"/>
</dbReference>
<dbReference type="SMART" id="SM00900">
    <property type="entry name" value="FMN_bind"/>
    <property type="match status" value="1"/>
</dbReference>
<proteinExistence type="predicted"/>
<protein>
    <recommendedName>
        <fullName evidence="2">FMN-binding domain-containing protein</fullName>
    </recommendedName>
</protein>
<evidence type="ECO:0000313" key="3">
    <source>
        <dbReference type="EMBL" id="GAA5518837.1"/>
    </source>
</evidence>
<feature type="region of interest" description="Disordered" evidence="1">
    <location>
        <begin position="1"/>
        <end position="43"/>
    </location>
</feature>
<gene>
    <name evidence="3" type="ORF">Lsed01_01271</name>
</gene>
<evidence type="ECO:0000256" key="1">
    <source>
        <dbReference type="SAM" id="MobiDB-lite"/>
    </source>
</evidence>
<reference evidence="3 4" key="1">
    <citation type="submission" date="2024-02" db="EMBL/GenBank/DDBJ databases">
        <title>Lysinimicrobium sediminis NBRC 112286.</title>
        <authorList>
            <person name="Ichikawa N."/>
            <person name="Katano-Makiyama Y."/>
            <person name="Hidaka K."/>
        </authorList>
    </citation>
    <scope>NUCLEOTIDE SEQUENCE [LARGE SCALE GENOMIC DNA]</scope>
    <source>
        <strain evidence="3 4">NBRC 112286</strain>
    </source>
</reference>
<accession>A0ABP9WG96</accession>